<dbReference type="PANTHER" id="PTHR11079">
    <property type="entry name" value="CYTOSINE DEAMINASE FAMILY MEMBER"/>
    <property type="match status" value="1"/>
</dbReference>
<dbReference type="RefSeq" id="WP_303307489.1">
    <property type="nucleotide sequence ID" value="NZ_JAODOP010000004.1"/>
</dbReference>
<reference evidence="4 5" key="1">
    <citation type="submission" date="2022-09" db="EMBL/GenBank/DDBJ databases">
        <title>Genome sequencing of Flavivirga sp. MEBiC05379.</title>
        <authorList>
            <person name="Oh H.-M."/>
            <person name="Kwon K.K."/>
            <person name="Park M.J."/>
            <person name="Yang S.-H."/>
        </authorList>
    </citation>
    <scope>NUCLEOTIDE SEQUENCE [LARGE SCALE GENOMIC DNA]</scope>
    <source>
        <strain evidence="4 5">MEBiC05379</strain>
    </source>
</reference>
<evidence type="ECO:0000313" key="5">
    <source>
        <dbReference type="Proteomes" id="UP001337305"/>
    </source>
</evidence>
<feature type="domain" description="CMP/dCMP-type deaminase" evidence="3">
    <location>
        <begin position="6"/>
        <end position="126"/>
    </location>
</feature>
<keyword evidence="2" id="KW-0862">Zinc</keyword>
<evidence type="ECO:0000256" key="1">
    <source>
        <dbReference type="ARBA" id="ARBA00022723"/>
    </source>
</evidence>
<comment type="caution">
    <text evidence="4">The sequence shown here is derived from an EMBL/GenBank/DDBJ whole genome shotgun (WGS) entry which is preliminary data.</text>
</comment>
<organism evidence="4 5">
    <name type="scientific">Flavivirga spongiicola</name>
    <dbReference type="NCBI Taxonomy" id="421621"/>
    <lineage>
        <taxon>Bacteria</taxon>
        <taxon>Pseudomonadati</taxon>
        <taxon>Bacteroidota</taxon>
        <taxon>Flavobacteriia</taxon>
        <taxon>Flavobacteriales</taxon>
        <taxon>Flavobacteriaceae</taxon>
        <taxon>Flavivirga</taxon>
    </lineage>
</organism>
<keyword evidence="1" id="KW-0479">Metal-binding</keyword>
<protein>
    <submittedName>
        <fullName evidence="4">Nucleoside deaminase</fullName>
    </submittedName>
</protein>
<dbReference type="InterPro" id="IPR016192">
    <property type="entry name" value="APOBEC/CMP_deaminase_Zn-bd"/>
</dbReference>
<evidence type="ECO:0000313" key="4">
    <source>
        <dbReference type="EMBL" id="MEF3835196.1"/>
    </source>
</evidence>
<dbReference type="PROSITE" id="PS00903">
    <property type="entry name" value="CYT_DCMP_DEAMINASES_1"/>
    <property type="match status" value="1"/>
</dbReference>
<dbReference type="Pfam" id="PF00383">
    <property type="entry name" value="dCMP_cyt_deam_1"/>
    <property type="match status" value="1"/>
</dbReference>
<evidence type="ECO:0000256" key="2">
    <source>
        <dbReference type="ARBA" id="ARBA00022833"/>
    </source>
</evidence>
<dbReference type="Gene3D" id="3.40.140.10">
    <property type="entry name" value="Cytidine Deaminase, domain 2"/>
    <property type="match status" value="1"/>
</dbReference>
<proteinExistence type="predicted"/>
<dbReference type="EMBL" id="JAODOP010000004">
    <property type="protein sequence ID" value="MEF3835196.1"/>
    <property type="molecule type" value="Genomic_DNA"/>
</dbReference>
<dbReference type="InterPro" id="IPR002125">
    <property type="entry name" value="CMP_dCMP_dom"/>
</dbReference>
<dbReference type="CDD" id="cd01285">
    <property type="entry name" value="nucleoside_deaminase"/>
    <property type="match status" value="1"/>
</dbReference>
<sequence length="162" mass="18197">MTTIKEYDKKFMLRCIELSQIAVNNGDAAFGSLVALDDKLIAEGVNNLKGRVSDHAEILALHNAHVKLGTPDLSDCTLYTSCEPCPMCSFMIREYKIKRVVYALPSLYVGGYSRWPILQDKKLEELKPIFSNAPEIIGGYMEEEANVVMKQTPLWMFGSSTR</sequence>
<evidence type="ECO:0000259" key="3">
    <source>
        <dbReference type="PROSITE" id="PS51747"/>
    </source>
</evidence>
<dbReference type="PANTHER" id="PTHR11079:SF162">
    <property type="entry name" value="RIBOFLAVIN BIOSYNTHESIS PROTEIN PYRD, CHLOROPLASTIC"/>
    <property type="match status" value="1"/>
</dbReference>
<name>A0ABU7XXT9_9FLAO</name>
<dbReference type="Proteomes" id="UP001337305">
    <property type="component" value="Unassembled WGS sequence"/>
</dbReference>
<dbReference type="PROSITE" id="PS51747">
    <property type="entry name" value="CYT_DCMP_DEAMINASES_2"/>
    <property type="match status" value="1"/>
</dbReference>
<keyword evidence="5" id="KW-1185">Reference proteome</keyword>
<gene>
    <name evidence="4" type="ORF">N1F79_18880</name>
</gene>
<accession>A0ABU7XXT9</accession>
<dbReference type="InterPro" id="IPR016193">
    <property type="entry name" value="Cytidine_deaminase-like"/>
</dbReference>
<dbReference type="SUPFAM" id="SSF53927">
    <property type="entry name" value="Cytidine deaminase-like"/>
    <property type="match status" value="1"/>
</dbReference>